<organism evidence="3 4">
    <name type="scientific">Novosphingobium organovorum</name>
    <dbReference type="NCBI Taxonomy" id="2930092"/>
    <lineage>
        <taxon>Bacteria</taxon>
        <taxon>Pseudomonadati</taxon>
        <taxon>Pseudomonadota</taxon>
        <taxon>Alphaproteobacteria</taxon>
        <taxon>Sphingomonadales</taxon>
        <taxon>Sphingomonadaceae</taxon>
        <taxon>Novosphingobium</taxon>
    </lineage>
</organism>
<sequence length="376" mass="41421">MSGVAPHRVHGMGTALEAPTWPAITAAEAEAILALFPDAGRLLGLRWHSPRPFSAATLVQTDTGEFFLKRHHHRLRTPAALAQEHAFMEHLLAAGLPVPEILKARDGTGTITQGAWTYEVHRKGTGIDLYRERQSWTPFLTPAHAFEAGVALARLHRAAQGFNAPPRGPHPLVASFTILPAHDPLASAAHYIAARPALAAFLKDKPWRQELARLFASLGQGLSQRLQDQPPLWTHNDWHPSNLLWSSDGAVATVFDFGLAARSCALHDLATAIERTAIPWLQREDEPADAQAAAALVSGYRTLIPLDATDVETLVHLLPLVHIEFALSEVHYFAGVLADPAQATLAWQDYLIDHADWFLTPPGREFLERFEREVRN</sequence>
<feature type="domain" description="Aminoglycoside phosphotransferase" evidence="2">
    <location>
        <begin position="58"/>
        <end position="302"/>
    </location>
</feature>
<comment type="similarity">
    <text evidence="1">Belongs to the pseudomonas-type ThrB family.</text>
</comment>
<keyword evidence="4" id="KW-1185">Reference proteome</keyword>
<dbReference type="Gene3D" id="3.30.200.20">
    <property type="entry name" value="Phosphorylase Kinase, domain 1"/>
    <property type="match status" value="1"/>
</dbReference>
<evidence type="ECO:0000313" key="3">
    <source>
        <dbReference type="EMBL" id="MCJ2182138.1"/>
    </source>
</evidence>
<dbReference type="InterPro" id="IPR002575">
    <property type="entry name" value="Aminoglycoside_PTrfase"/>
</dbReference>
<dbReference type="PANTHER" id="PTHR21064">
    <property type="entry name" value="AMINOGLYCOSIDE PHOSPHOTRANSFERASE DOMAIN-CONTAINING PROTEIN-RELATED"/>
    <property type="match status" value="1"/>
</dbReference>
<dbReference type="EMBL" id="JALHLF010000012">
    <property type="protein sequence ID" value="MCJ2182138.1"/>
    <property type="molecule type" value="Genomic_DNA"/>
</dbReference>
<dbReference type="Pfam" id="PF01636">
    <property type="entry name" value="APH"/>
    <property type="match status" value="1"/>
</dbReference>
<evidence type="ECO:0000256" key="1">
    <source>
        <dbReference type="ARBA" id="ARBA00038240"/>
    </source>
</evidence>
<dbReference type="RefSeq" id="WP_244017760.1">
    <property type="nucleotide sequence ID" value="NZ_JALHLF010000012.1"/>
</dbReference>
<comment type="caution">
    <text evidence="3">The sequence shown here is derived from an EMBL/GenBank/DDBJ whole genome shotgun (WGS) entry which is preliminary data.</text>
</comment>
<dbReference type="InterPro" id="IPR011009">
    <property type="entry name" value="Kinase-like_dom_sf"/>
</dbReference>
<gene>
    <name evidence="3" type="ORF">MTR62_05385</name>
</gene>
<dbReference type="InterPro" id="IPR050249">
    <property type="entry name" value="Pseudomonas-type_ThrB"/>
</dbReference>
<accession>A0ABT0BAV1</accession>
<dbReference type="Proteomes" id="UP001162881">
    <property type="component" value="Unassembled WGS sequence"/>
</dbReference>
<protein>
    <submittedName>
        <fullName evidence="3">Phosphotransferase</fullName>
    </submittedName>
</protein>
<dbReference type="SUPFAM" id="SSF56112">
    <property type="entry name" value="Protein kinase-like (PK-like)"/>
    <property type="match status" value="1"/>
</dbReference>
<name>A0ABT0BAV1_9SPHN</name>
<dbReference type="PANTHER" id="PTHR21064:SF6">
    <property type="entry name" value="AMINOGLYCOSIDE PHOSPHOTRANSFERASE DOMAIN-CONTAINING PROTEIN"/>
    <property type="match status" value="1"/>
</dbReference>
<evidence type="ECO:0000259" key="2">
    <source>
        <dbReference type="Pfam" id="PF01636"/>
    </source>
</evidence>
<evidence type="ECO:0000313" key="4">
    <source>
        <dbReference type="Proteomes" id="UP001162881"/>
    </source>
</evidence>
<dbReference type="Gene3D" id="3.90.1200.10">
    <property type="match status" value="1"/>
</dbReference>
<proteinExistence type="inferred from homology"/>
<reference evidence="3" key="1">
    <citation type="submission" date="2022-03" db="EMBL/GenBank/DDBJ databases">
        <title>Identification of a novel bacterium isolated from mangrove sediments.</title>
        <authorList>
            <person name="Pan X."/>
        </authorList>
    </citation>
    <scope>NUCLEOTIDE SEQUENCE</scope>
    <source>
        <strain evidence="3">B1949</strain>
    </source>
</reference>